<dbReference type="InterPro" id="IPR001670">
    <property type="entry name" value="ADH_Fe/GldA"/>
</dbReference>
<dbReference type="RefSeq" id="WP_200584509.1">
    <property type="nucleotide sequence ID" value="NZ_JAEHFY010000002.1"/>
</dbReference>
<name>A0ABS1BFU1_9SPHI</name>
<evidence type="ECO:0000313" key="4">
    <source>
        <dbReference type="Proteomes" id="UP000660024"/>
    </source>
</evidence>
<dbReference type="EMBL" id="JAEHFY010000002">
    <property type="protein sequence ID" value="MBK0381728.1"/>
    <property type="molecule type" value="Genomic_DNA"/>
</dbReference>
<evidence type="ECO:0000259" key="2">
    <source>
        <dbReference type="Pfam" id="PF00465"/>
    </source>
</evidence>
<keyword evidence="4" id="KW-1185">Reference proteome</keyword>
<comment type="caution">
    <text evidence="3">The sequence shown here is derived from an EMBL/GenBank/DDBJ whole genome shotgun (WGS) entry which is preliminary data.</text>
</comment>
<gene>
    <name evidence="3" type="ORF">I5M32_02035</name>
</gene>
<protein>
    <submittedName>
        <fullName evidence="3">Iron-containing alcohol dehydrogenase</fullName>
    </submittedName>
</protein>
<evidence type="ECO:0000256" key="1">
    <source>
        <dbReference type="ARBA" id="ARBA00023002"/>
    </source>
</evidence>
<proteinExistence type="predicted"/>
<dbReference type="InterPro" id="IPR044731">
    <property type="entry name" value="BDH-like"/>
</dbReference>
<evidence type="ECO:0000313" key="3">
    <source>
        <dbReference type="EMBL" id="MBK0381728.1"/>
    </source>
</evidence>
<sequence>MDDNKFLIGKNVLDQLCAECGGVGKKAIIVTKKNLNPYIGLYARVLSLLNICGLEHVTFQCDQQKPAFSDAEQAIKIAKNKEVNFVIAIGCKAIIEVAKATAIGFYANCPISDFYKDDTVSPSNALPIYNILTERELEIDNQHISLFKDKNENKLFSKYLIPKVSFLDLDYVRD</sequence>
<dbReference type="SUPFAM" id="SSF56796">
    <property type="entry name" value="Dehydroquinate synthase-like"/>
    <property type="match status" value="1"/>
</dbReference>
<accession>A0ABS1BFU1</accession>
<organism evidence="3 4">
    <name type="scientific">Pedobacter segetis</name>
    <dbReference type="NCBI Taxonomy" id="2793069"/>
    <lineage>
        <taxon>Bacteria</taxon>
        <taxon>Pseudomonadati</taxon>
        <taxon>Bacteroidota</taxon>
        <taxon>Sphingobacteriia</taxon>
        <taxon>Sphingobacteriales</taxon>
        <taxon>Sphingobacteriaceae</taxon>
        <taxon>Pedobacter</taxon>
    </lineage>
</organism>
<dbReference type="Pfam" id="PF00465">
    <property type="entry name" value="Fe-ADH"/>
    <property type="match status" value="1"/>
</dbReference>
<reference evidence="3 4" key="1">
    <citation type="submission" date="2020-12" db="EMBL/GenBank/DDBJ databases">
        <title>Bacterial novel species Pedobacter sp. SD-b isolated from soil.</title>
        <authorList>
            <person name="Jung H.-Y."/>
        </authorList>
    </citation>
    <scope>NUCLEOTIDE SEQUENCE [LARGE SCALE GENOMIC DNA]</scope>
    <source>
        <strain evidence="3 4">SD-b</strain>
    </source>
</reference>
<dbReference type="Proteomes" id="UP000660024">
    <property type="component" value="Unassembled WGS sequence"/>
</dbReference>
<feature type="domain" description="Alcohol dehydrogenase iron-type/glycerol dehydrogenase GldA" evidence="2">
    <location>
        <begin position="5"/>
        <end position="168"/>
    </location>
</feature>
<dbReference type="PANTHER" id="PTHR43633:SF1">
    <property type="entry name" value="ALCOHOL DEHYDROGENASE YQHD"/>
    <property type="match status" value="1"/>
</dbReference>
<keyword evidence="1" id="KW-0560">Oxidoreductase</keyword>
<dbReference type="Gene3D" id="3.40.50.1970">
    <property type="match status" value="1"/>
</dbReference>
<dbReference type="PANTHER" id="PTHR43633">
    <property type="entry name" value="ALCOHOL DEHYDROGENASE YQHD"/>
    <property type="match status" value="1"/>
</dbReference>